<dbReference type="GO" id="GO:0005506">
    <property type="term" value="F:iron ion binding"/>
    <property type="evidence" value="ECO:0007669"/>
    <property type="project" value="InterPro"/>
</dbReference>
<dbReference type="SUPFAM" id="SSF48264">
    <property type="entry name" value="Cytochrome P450"/>
    <property type="match status" value="1"/>
</dbReference>
<dbReference type="InterPro" id="IPR036396">
    <property type="entry name" value="Cyt_P450_sf"/>
</dbReference>
<dbReference type="OrthoDB" id="1470350at2759"/>
<dbReference type="PANTHER" id="PTHR24305">
    <property type="entry name" value="CYTOCHROME P450"/>
    <property type="match status" value="1"/>
</dbReference>
<evidence type="ECO:0000313" key="7">
    <source>
        <dbReference type="EMBL" id="OAG11205.1"/>
    </source>
</evidence>
<dbReference type="Pfam" id="PF00067">
    <property type="entry name" value="p450"/>
    <property type="match status" value="1"/>
</dbReference>
<keyword evidence="3 5" id="KW-0479">Metal-binding</keyword>
<dbReference type="PROSITE" id="PS00086">
    <property type="entry name" value="CYTOCHROME_P450"/>
    <property type="match status" value="1"/>
</dbReference>
<reference evidence="7 8" key="1">
    <citation type="submission" date="2016-05" db="EMBL/GenBank/DDBJ databases">
        <title>Comparative analysis of secretome profiles of manganese(II)-oxidizing ascomycete fungi.</title>
        <authorList>
            <consortium name="DOE Joint Genome Institute"/>
            <person name="Zeiner C.A."/>
            <person name="Purvine S.O."/>
            <person name="Zink E.M."/>
            <person name="Wu S."/>
            <person name="Pasa-Tolic L."/>
            <person name="Chaput D.L."/>
            <person name="Haridas S."/>
            <person name="Grigoriev I.V."/>
            <person name="Santelli C.M."/>
            <person name="Hansel C.M."/>
        </authorList>
    </citation>
    <scope>NUCLEOTIDE SEQUENCE [LARGE SCALE GENOMIC DNA]</scope>
    <source>
        <strain evidence="7 8">AP3s5-JAC2a</strain>
    </source>
</reference>
<keyword evidence="5 6" id="KW-0349">Heme</keyword>
<dbReference type="STRING" id="1460663.A0A177CUH7"/>
<evidence type="ECO:0000256" key="5">
    <source>
        <dbReference type="PIRSR" id="PIRSR602403-1"/>
    </source>
</evidence>
<dbReference type="GO" id="GO:0020037">
    <property type="term" value="F:heme binding"/>
    <property type="evidence" value="ECO:0007669"/>
    <property type="project" value="InterPro"/>
</dbReference>
<comment type="cofactor">
    <cofactor evidence="1 5">
        <name>heme</name>
        <dbReference type="ChEBI" id="CHEBI:30413"/>
    </cofactor>
</comment>
<dbReference type="PRINTS" id="PR00465">
    <property type="entry name" value="EP450IV"/>
</dbReference>
<dbReference type="InParanoid" id="A0A177CUH7"/>
<dbReference type="Gene3D" id="1.10.630.10">
    <property type="entry name" value="Cytochrome P450"/>
    <property type="match status" value="1"/>
</dbReference>
<dbReference type="RefSeq" id="XP_018041570.1">
    <property type="nucleotide sequence ID" value="XM_018181212.1"/>
</dbReference>
<dbReference type="Proteomes" id="UP000077069">
    <property type="component" value="Unassembled WGS sequence"/>
</dbReference>
<gene>
    <name evidence="7" type="ORF">CC84DRAFT_1191833</name>
</gene>
<keyword evidence="4 5" id="KW-0408">Iron</keyword>
<dbReference type="InterPro" id="IPR001128">
    <property type="entry name" value="Cyt_P450"/>
</dbReference>
<name>A0A177CUH7_9PLEO</name>
<keyword evidence="6" id="KW-0503">Monooxygenase</keyword>
<sequence length="524" mass="58293">MTLVSPTPTPSRLSVTLSLFSRGQVRRPNNSTASPPWAMEHYSRIYFHPLRHVPGPFYASISSLFLYIICYLGIEGHVLRSLHLRYGTPVLRVGPNSVSVSDSGALQEIYVSGGGFPKDSRYTNFDLGPVKSIFSSVDREYRDHRAKAVAPLFAPSRIRSACAPTEAIGKAITQFVHIIQQFKNERISFDLVDVCARLSIDVVTAYLLDEPYGGLAEIGHLPPKAQARTKLSANPFIFAIVAFSRFSLFPKWLFSQLYKLSVRLSLTDEAKQSFRKLDIFATKAVTRITSQKDPNNEYTYQSRLLAAGISVSETTAQCKAITFAGADSTAVMLATILFHLIRNPSARRTLVTEIEEHQKESAGSFDPETIPYLRAVVKEGLRLGMANPTRLTRVVPKKTVLDVGGYSLPAGTVVGCAAYTLHHDPMVFSEPFEFRPERWLESGREGSLTRPDMERNMMPFGVGLRACIGKNLALRQLYETVSAVLQMNVGGGLLEGAKVRQERIEIIEWFNGEIKGHCLDVDWE</sequence>
<comment type="similarity">
    <text evidence="2 6">Belongs to the cytochrome P450 family.</text>
</comment>
<keyword evidence="6" id="KW-0560">Oxidoreductase</keyword>
<dbReference type="InterPro" id="IPR002403">
    <property type="entry name" value="Cyt_P450_E_grp-IV"/>
</dbReference>
<dbReference type="GeneID" id="28764698"/>
<dbReference type="GO" id="GO:0016705">
    <property type="term" value="F:oxidoreductase activity, acting on paired donors, with incorporation or reduction of molecular oxygen"/>
    <property type="evidence" value="ECO:0007669"/>
    <property type="project" value="InterPro"/>
</dbReference>
<dbReference type="AlphaFoldDB" id="A0A177CUH7"/>
<protein>
    <submittedName>
        <fullName evidence="7">Cytochrome P450</fullName>
    </submittedName>
</protein>
<feature type="binding site" description="axial binding residue" evidence="5">
    <location>
        <position position="467"/>
    </location>
    <ligand>
        <name>heme</name>
        <dbReference type="ChEBI" id="CHEBI:30413"/>
    </ligand>
    <ligandPart>
        <name>Fe</name>
        <dbReference type="ChEBI" id="CHEBI:18248"/>
    </ligandPart>
</feature>
<dbReference type="CDD" id="cd11062">
    <property type="entry name" value="CYP58-like"/>
    <property type="match status" value="1"/>
</dbReference>
<dbReference type="PANTHER" id="PTHR24305:SF156">
    <property type="entry name" value="P450, PUTATIVE (EUROFUNG)-RELATED"/>
    <property type="match status" value="1"/>
</dbReference>
<dbReference type="InterPro" id="IPR050121">
    <property type="entry name" value="Cytochrome_P450_monoxygenase"/>
</dbReference>
<organism evidence="7 8">
    <name type="scientific">Paraphaeosphaeria sporulosa</name>
    <dbReference type="NCBI Taxonomy" id="1460663"/>
    <lineage>
        <taxon>Eukaryota</taxon>
        <taxon>Fungi</taxon>
        <taxon>Dikarya</taxon>
        <taxon>Ascomycota</taxon>
        <taxon>Pezizomycotina</taxon>
        <taxon>Dothideomycetes</taxon>
        <taxon>Pleosporomycetidae</taxon>
        <taxon>Pleosporales</taxon>
        <taxon>Massarineae</taxon>
        <taxon>Didymosphaeriaceae</taxon>
        <taxon>Paraphaeosphaeria</taxon>
    </lineage>
</organism>
<evidence type="ECO:0000256" key="6">
    <source>
        <dbReference type="RuleBase" id="RU000461"/>
    </source>
</evidence>
<evidence type="ECO:0000256" key="2">
    <source>
        <dbReference type="ARBA" id="ARBA00010617"/>
    </source>
</evidence>
<evidence type="ECO:0000256" key="4">
    <source>
        <dbReference type="ARBA" id="ARBA00023004"/>
    </source>
</evidence>
<keyword evidence="8" id="KW-1185">Reference proteome</keyword>
<dbReference type="InterPro" id="IPR017972">
    <property type="entry name" value="Cyt_P450_CS"/>
</dbReference>
<proteinExistence type="inferred from homology"/>
<evidence type="ECO:0000256" key="1">
    <source>
        <dbReference type="ARBA" id="ARBA00001971"/>
    </source>
</evidence>
<dbReference type="EMBL" id="KV441548">
    <property type="protein sequence ID" value="OAG11205.1"/>
    <property type="molecule type" value="Genomic_DNA"/>
</dbReference>
<evidence type="ECO:0000256" key="3">
    <source>
        <dbReference type="ARBA" id="ARBA00022723"/>
    </source>
</evidence>
<accession>A0A177CUH7</accession>
<dbReference type="PRINTS" id="PR00385">
    <property type="entry name" value="P450"/>
</dbReference>
<evidence type="ECO:0000313" key="8">
    <source>
        <dbReference type="Proteomes" id="UP000077069"/>
    </source>
</evidence>
<dbReference type="GO" id="GO:0004497">
    <property type="term" value="F:monooxygenase activity"/>
    <property type="evidence" value="ECO:0007669"/>
    <property type="project" value="UniProtKB-KW"/>
</dbReference>